<evidence type="ECO:0000256" key="1">
    <source>
        <dbReference type="SAM" id="SignalP"/>
    </source>
</evidence>
<accession>A0A9P0FA70</accession>
<name>A0A9P0FA70_BRAAE</name>
<gene>
    <name evidence="2" type="ORF">MELIAE_LOCUS1525</name>
</gene>
<reference evidence="2" key="1">
    <citation type="submission" date="2021-12" db="EMBL/GenBank/DDBJ databases">
        <authorList>
            <person name="King R."/>
        </authorList>
    </citation>
    <scope>NUCLEOTIDE SEQUENCE</scope>
</reference>
<evidence type="ECO:0000313" key="2">
    <source>
        <dbReference type="EMBL" id="CAH0547555.1"/>
    </source>
</evidence>
<organism evidence="2 3">
    <name type="scientific">Brassicogethes aeneus</name>
    <name type="common">Rape pollen beetle</name>
    <name type="synonym">Meligethes aeneus</name>
    <dbReference type="NCBI Taxonomy" id="1431903"/>
    <lineage>
        <taxon>Eukaryota</taxon>
        <taxon>Metazoa</taxon>
        <taxon>Ecdysozoa</taxon>
        <taxon>Arthropoda</taxon>
        <taxon>Hexapoda</taxon>
        <taxon>Insecta</taxon>
        <taxon>Pterygota</taxon>
        <taxon>Neoptera</taxon>
        <taxon>Endopterygota</taxon>
        <taxon>Coleoptera</taxon>
        <taxon>Polyphaga</taxon>
        <taxon>Cucujiformia</taxon>
        <taxon>Nitidulidae</taxon>
        <taxon>Meligethinae</taxon>
        <taxon>Brassicogethes</taxon>
    </lineage>
</organism>
<proteinExistence type="predicted"/>
<feature type="chain" id="PRO_5040498538" evidence="1">
    <location>
        <begin position="19"/>
        <end position="133"/>
    </location>
</feature>
<keyword evidence="3" id="KW-1185">Reference proteome</keyword>
<dbReference type="OrthoDB" id="6756318at2759"/>
<evidence type="ECO:0000313" key="3">
    <source>
        <dbReference type="Proteomes" id="UP001154078"/>
    </source>
</evidence>
<dbReference type="AlphaFoldDB" id="A0A9P0FA70"/>
<dbReference type="EMBL" id="OV121132">
    <property type="protein sequence ID" value="CAH0547555.1"/>
    <property type="molecule type" value="Genomic_DNA"/>
</dbReference>
<protein>
    <submittedName>
        <fullName evidence="2">Uncharacterized protein</fullName>
    </submittedName>
</protein>
<feature type="signal peptide" evidence="1">
    <location>
        <begin position="1"/>
        <end position="18"/>
    </location>
</feature>
<sequence length="133" mass="15083">MKVLLITLLVIATTLVLGQPQNYRDSRYANLQLYYPYPTEIPPGVACCNLPQCSDYGCFRTKVCGYLCQQGDYKGEDYGPTPGYRLKSTYKENTCLFGECNTFDIDCSSCPDPKNAEFRIYAVKKSCAKCYER</sequence>
<keyword evidence="1" id="KW-0732">Signal</keyword>
<dbReference type="Proteomes" id="UP001154078">
    <property type="component" value="Chromosome 1"/>
</dbReference>